<dbReference type="GeneTree" id="ENSGT00940000155617"/>
<reference evidence="2" key="2">
    <citation type="submission" date="2025-09" db="UniProtKB">
        <authorList>
            <consortium name="Ensembl"/>
        </authorList>
    </citation>
    <scope>IDENTIFICATION</scope>
</reference>
<dbReference type="Proteomes" id="UP000261560">
    <property type="component" value="Unplaced"/>
</dbReference>
<dbReference type="PANTHER" id="PTHR23280">
    <property type="entry name" value="4.1 G PROTEIN"/>
    <property type="match status" value="1"/>
</dbReference>
<evidence type="ECO:0000313" key="2">
    <source>
        <dbReference type="Ensembl" id="ENSOMEP00000013539.1"/>
    </source>
</evidence>
<protein>
    <recommendedName>
        <fullName evidence="1">Band 4.1 C-terminal domain-containing protein</fullName>
    </recommendedName>
</protein>
<dbReference type="InterPro" id="IPR008379">
    <property type="entry name" value="Band_4.1_C"/>
</dbReference>
<dbReference type="GO" id="GO:0005198">
    <property type="term" value="F:structural molecule activity"/>
    <property type="evidence" value="ECO:0007669"/>
    <property type="project" value="InterPro"/>
</dbReference>
<organism evidence="2 3">
    <name type="scientific">Oryzias melastigma</name>
    <name type="common">Marine medaka</name>
    <dbReference type="NCBI Taxonomy" id="30732"/>
    <lineage>
        <taxon>Eukaryota</taxon>
        <taxon>Metazoa</taxon>
        <taxon>Chordata</taxon>
        <taxon>Craniata</taxon>
        <taxon>Vertebrata</taxon>
        <taxon>Euteleostomi</taxon>
        <taxon>Actinopterygii</taxon>
        <taxon>Neopterygii</taxon>
        <taxon>Teleostei</taxon>
        <taxon>Neoteleostei</taxon>
        <taxon>Acanthomorphata</taxon>
        <taxon>Ovalentaria</taxon>
        <taxon>Atherinomorphae</taxon>
        <taxon>Beloniformes</taxon>
        <taxon>Adrianichthyidae</taxon>
        <taxon>Oryziinae</taxon>
        <taxon>Oryzias</taxon>
    </lineage>
</organism>
<accession>A0A3B3C7G5</accession>
<evidence type="ECO:0000313" key="3">
    <source>
        <dbReference type="Proteomes" id="UP000261560"/>
    </source>
</evidence>
<dbReference type="PaxDb" id="30732-ENSOMEP00000013539"/>
<dbReference type="Ensembl" id="ENSOMET00000021462.1">
    <property type="protein sequence ID" value="ENSOMEP00000013539.1"/>
    <property type="gene ID" value="ENSOMEG00000015005.1"/>
</dbReference>
<evidence type="ECO:0000259" key="1">
    <source>
        <dbReference type="Pfam" id="PF05902"/>
    </source>
</evidence>
<dbReference type="GO" id="GO:0005856">
    <property type="term" value="C:cytoskeleton"/>
    <property type="evidence" value="ECO:0007669"/>
    <property type="project" value="InterPro"/>
</dbReference>
<dbReference type="GO" id="GO:0005886">
    <property type="term" value="C:plasma membrane"/>
    <property type="evidence" value="ECO:0007669"/>
    <property type="project" value="TreeGrafter"/>
</dbReference>
<sequence length="101" mass="11288">LEQEKENFFIIAHCSIVMSYFVIRVGLLKQNSTVLQTVKGGYSETRIEKRIIITGDDDVDQEQALAIAIQEAKQQHPDMQVTKAVVVRETESSVGDRHGAS</sequence>
<reference evidence="2" key="1">
    <citation type="submission" date="2025-08" db="UniProtKB">
        <authorList>
            <consortium name="Ensembl"/>
        </authorList>
    </citation>
    <scope>IDENTIFICATION</scope>
</reference>
<dbReference type="PANTHER" id="PTHR23280:SF24">
    <property type="entry name" value="BAND 4.1-LIKE PROTEIN 1"/>
    <property type="match status" value="1"/>
</dbReference>
<dbReference type="Pfam" id="PF05902">
    <property type="entry name" value="4_1_CTD"/>
    <property type="match status" value="1"/>
</dbReference>
<keyword evidence="3" id="KW-1185">Reference proteome</keyword>
<dbReference type="GO" id="GO:0003779">
    <property type="term" value="F:actin binding"/>
    <property type="evidence" value="ECO:0007669"/>
    <property type="project" value="InterPro"/>
</dbReference>
<proteinExistence type="predicted"/>
<dbReference type="GO" id="GO:0031032">
    <property type="term" value="P:actomyosin structure organization"/>
    <property type="evidence" value="ECO:0007669"/>
    <property type="project" value="TreeGrafter"/>
</dbReference>
<dbReference type="AlphaFoldDB" id="A0A3B3C7G5"/>
<dbReference type="STRING" id="30732.ENSOMEP00000013539"/>
<name>A0A3B3C7G5_ORYME</name>
<feature type="domain" description="Band 4.1 C-terminal" evidence="1">
    <location>
        <begin position="33"/>
        <end position="91"/>
    </location>
</feature>